<gene>
    <name evidence="2" type="ORF">ACN38_g5172</name>
</gene>
<organism evidence="2 3">
    <name type="scientific">Penicillium nordicum</name>
    <dbReference type="NCBI Taxonomy" id="229535"/>
    <lineage>
        <taxon>Eukaryota</taxon>
        <taxon>Fungi</taxon>
        <taxon>Dikarya</taxon>
        <taxon>Ascomycota</taxon>
        <taxon>Pezizomycotina</taxon>
        <taxon>Eurotiomycetes</taxon>
        <taxon>Eurotiomycetidae</taxon>
        <taxon>Eurotiales</taxon>
        <taxon>Aspergillaceae</taxon>
        <taxon>Penicillium</taxon>
    </lineage>
</organism>
<keyword evidence="1" id="KW-0472">Membrane</keyword>
<reference evidence="2 3" key="1">
    <citation type="submission" date="2015-08" db="EMBL/GenBank/DDBJ databases">
        <title>Genome sequencing of Penicillium nordicum.</title>
        <authorList>
            <person name="Nguyen H.D."/>
            <person name="Seifert K.A."/>
        </authorList>
    </citation>
    <scope>NUCLEOTIDE SEQUENCE [LARGE SCALE GENOMIC DNA]</scope>
    <source>
        <strain evidence="2 3">DAOMC 185683</strain>
    </source>
</reference>
<dbReference type="EMBL" id="LHQQ01000071">
    <property type="protein sequence ID" value="KOS43894.1"/>
    <property type="molecule type" value="Genomic_DNA"/>
</dbReference>
<evidence type="ECO:0000313" key="3">
    <source>
        <dbReference type="Proteomes" id="UP000037696"/>
    </source>
</evidence>
<dbReference type="AlphaFoldDB" id="A0A0M8P982"/>
<proteinExistence type="predicted"/>
<keyword evidence="1" id="KW-0812">Transmembrane</keyword>
<sequence>MSASALDLGPLCSFVFIFSFSLHSVLAFSLSCFFFLLVITVSVPQYGLYLRLDVERGREKIRAGNRPFITPFFFSRRPPITTALQNDE</sequence>
<evidence type="ECO:0000313" key="2">
    <source>
        <dbReference type="EMBL" id="KOS43894.1"/>
    </source>
</evidence>
<feature type="transmembrane region" description="Helical" evidence="1">
    <location>
        <begin position="14"/>
        <end position="41"/>
    </location>
</feature>
<dbReference type="Proteomes" id="UP000037696">
    <property type="component" value="Unassembled WGS sequence"/>
</dbReference>
<comment type="caution">
    <text evidence="2">The sequence shown here is derived from an EMBL/GenBank/DDBJ whole genome shotgun (WGS) entry which is preliminary data.</text>
</comment>
<keyword evidence="1" id="KW-1133">Transmembrane helix</keyword>
<accession>A0A0M8P982</accession>
<name>A0A0M8P982_9EURO</name>
<evidence type="ECO:0000256" key="1">
    <source>
        <dbReference type="SAM" id="Phobius"/>
    </source>
</evidence>
<protein>
    <submittedName>
        <fullName evidence="2">Uncharacterized protein</fullName>
    </submittedName>
</protein>
<keyword evidence="3" id="KW-1185">Reference proteome</keyword>